<dbReference type="GO" id="GO:0005886">
    <property type="term" value="C:plasma membrane"/>
    <property type="evidence" value="ECO:0007669"/>
    <property type="project" value="UniProtKB-SubCell"/>
</dbReference>
<name>A0A9D9DFJ6_9FIRM</name>
<gene>
    <name evidence="10" type="ORF">IAC61_04545</name>
</gene>
<evidence type="ECO:0000256" key="2">
    <source>
        <dbReference type="ARBA" id="ARBA00009137"/>
    </source>
</evidence>
<dbReference type="PANTHER" id="PTHR32024:SF2">
    <property type="entry name" value="TRK SYSTEM POTASSIUM UPTAKE PROTEIN TRKG-RELATED"/>
    <property type="match status" value="1"/>
</dbReference>
<comment type="subcellular location">
    <subcellularLocation>
        <location evidence="1">Cell membrane</location>
        <topology evidence="1">Multi-pass membrane protein</topology>
    </subcellularLocation>
</comment>
<proteinExistence type="inferred from homology"/>
<keyword evidence="7" id="KW-0406">Ion transport</keyword>
<feature type="transmembrane region" description="Helical" evidence="9">
    <location>
        <begin position="12"/>
        <end position="41"/>
    </location>
</feature>
<reference evidence="10" key="2">
    <citation type="journal article" date="2021" name="PeerJ">
        <title>Extensive microbial diversity within the chicken gut microbiome revealed by metagenomics and culture.</title>
        <authorList>
            <person name="Gilroy R."/>
            <person name="Ravi A."/>
            <person name="Getino M."/>
            <person name="Pursley I."/>
            <person name="Horton D.L."/>
            <person name="Alikhan N.F."/>
            <person name="Baker D."/>
            <person name="Gharbi K."/>
            <person name="Hall N."/>
            <person name="Watson M."/>
            <person name="Adriaenssens E.M."/>
            <person name="Foster-Nyarko E."/>
            <person name="Jarju S."/>
            <person name="Secka A."/>
            <person name="Antonio M."/>
            <person name="Oren A."/>
            <person name="Chaudhuri R.R."/>
            <person name="La Ragione R."/>
            <person name="Hildebrand F."/>
            <person name="Pallen M.J."/>
        </authorList>
    </citation>
    <scope>NUCLEOTIDE SEQUENCE</scope>
    <source>
        <strain evidence="10">17113</strain>
    </source>
</reference>
<keyword evidence="3" id="KW-0813">Transport</keyword>
<organism evidence="10 11">
    <name type="scientific">Candidatus Alloenteromonas pullistercoris</name>
    <dbReference type="NCBI Taxonomy" id="2840785"/>
    <lineage>
        <taxon>Bacteria</taxon>
        <taxon>Bacillati</taxon>
        <taxon>Bacillota</taxon>
        <taxon>Bacillota incertae sedis</taxon>
        <taxon>Candidatus Alloenteromonas</taxon>
    </lineage>
</organism>
<feature type="transmembrane region" description="Helical" evidence="9">
    <location>
        <begin position="319"/>
        <end position="342"/>
    </location>
</feature>
<evidence type="ECO:0000256" key="9">
    <source>
        <dbReference type="SAM" id="Phobius"/>
    </source>
</evidence>
<keyword evidence="4" id="KW-1003">Cell membrane</keyword>
<dbReference type="InterPro" id="IPR003445">
    <property type="entry name" value="Cat_transpt"/>
</dbReference>
<accession>A0A9D9DFJ6</accession>
<protein>
    <submittedName>
        <fullName evidence="10">TrkH family potassium uptake protein</fullName>
    </submittedName>
</protein>
<feature type="transmembrane region" description="Helical" evidence="9">
    <location>
        <begin position="220"/>
        <end position="237"/>
    </location>
</feature>
<feature type="transmembrane region" description="Helical" evidence="9">
    <location>
        <begin position="47"/>
        <end position="71"/>
    </location>
</feature>
<feature type="transmembrane region" description="Helical" evidence="9">
    <location>
        <begin position="513"/>
        <end position="536"/>
    </location>
</feature>
<dbReference type="Pfam" id="PF02386">
    <property type="entry name" value="TrkH"/>
    <property type="match status" value="1"/>
</dbReference>
<reference evidence="10" key="1">
    <citation type="submission" date="2020-10" db="EMBL/GenBank/DDBJ databases">
        <authorList>
            <person name="Gilroy R."/>
        </authorList>
    </citation>
    <scope>NUCLEOTIDE SEQUENCE</scope>
    <source>
        <strain evidence="10">17113</strain>
    </source>
</reference>
<dbReference type="Proteomes" id="UP000823634">
    <property type="component" value="Unassembled WGS sequence"/>
</dbReference>
<keyword evidence="6 9" id="KW-1133">Transmembrane helix</keyword>
<evidence type="ECO:0000256" key="6">
    <source>
        <dbReference type="ARBA" id="ARBA00022989"/>
    </source>
</evidence>
<feature type="transmembrane region" description="Helical" evidence="9">
    <location>
        <begin position="378"/>
        <end position="398"/>
    </location>
</feature>
<keyword evidence="5 9" id="KW-0812">Transmembrane</keyword>
<dbReference type="PANTHER" id="PTHR32024">
    <property type="entry name" value="TRK SYSTEM POTASSIUM UPTAKE PROTEIN TRKG-RELATED"/>
    <property type="match status" value="1"/>
</dbReference>
<sequence length="549" mass="59824">MTMEAKSRGNAPYRLIIGYLSIFIAFVGGILLLPLLLIAFYPTEWGAYPAFLVPGGAALVLGSALAALLLRKGDRSRLGKHQDAVLLVAIWLSAVFIGALPFFLADKLVVGPADRAQLSMSFSEAVFESVSGFSATGYSVTREANFLAGIEVPLDDAYYASSCAHIFLFYRALTQFFGGVGLVLIVTSAISDRYGLKLFFAEGHNDRLLPNLAKTAKVTFSIYCGIILLGSFVLWLFGMDFFEAICQSACAMATGGFATRYSGFYYYFTDAYPGNGVLPYNYIGAETTMCIIMLLGATSFLLIYNLITGKFKNFIHDCEVRFVAVFLAMSIGLGTLFVALQYNGGAGIDGFTAFRYSGFQVISCLTTTGFGNAPSINILGPGIIAISILAMVIGGGAGSTAGASKQLRVVVVLKEVWWSIKFKLSPRREMRPHNIWRAGKSVEVTPETFQENSIYLVIYLITLVTISVLVLAVPNMSAENSLYITASALSGTGNTVVDFLAYGESNPLWAYNYVLWFMSLSMFLGRLEILPMYYCVVRATKDLFRQETI</sequence>
<evidence type="ECO:0000256" key="8">
    <source>
        <dbReference type="ARBA" id="ARBA00023136"/>
    </source>
</evidence>
<dbReference type="AlphaFoldDB" id="A0A9D9DFJ6"/>
<feature type="transmembrane region" description="Helical" evidence="9">
    <location>
        <begin position="454"/>
        <end position="473"/>
    </location>
</feature>
<dbReference type="GO" id="GO:0030001">
    <property type="term" value="P:metal ion transport"/>
    <property type="evidence" value="ECO:0007669"/>
    <property type="project" value="UniProtKB-ARBA"/>
</dbReference>
<evidence type="ECO:0000313" key="11">
    <source>
        <dbReference type="Proteomes" id="UP000823634"/>
    </source>
</evidence>
<dbReference type="EMBL" id="JADINA010000029">
    <property type="protein sequence ID" value="MBO8426573.1"/>
    <property type="molecule type" value="Genomic_DNA"/>
</dbReference>
<evidence type="ECO:0000256" key="1">
    <source>
        <dbReference type="ARBA" id="ARBA00004651"/>
    </source>
</evidence>
<comment type="caution">
    <text evidence="10">The sequence shown here is derived from an EMBL/GenBank/DDBJ whole genome shotgun (WGS) entry which is preliminary data.</text>
</comment>
<comment type="similarity">
    <text evidence="2">Belongs to the TrkH potassium transport family.</text>
</comment>
<dbReference type="GO" id="GO:0008324">
    <property type="term" value="F:monoatomic cation transmembrane transporter activity"/>
    <property type="evidence" value="ECO:0007669"/>
    <property type="project" value="InterPro"/>
</dbReference>
<evidence type="ECO:0000256" key="7">
    <source>
        <dbReference type="ARBA" id="ARBA00023065"/>
    </source>
</evidence>
<keyword evidence="8 9" id="KW-0472">Membrane</keyword>
<evidence type="ECO:0000256" key="4">
    <source>
        <dbReference type="ARBA" id="ARBA00022475"/>
    </source>
</evidence>
<evidence type="ECO:0000256" key="5">
    <source>
        <dbReference type="ARBA" id="ARBA00022692"/>
    </source>
</evidence>
<evidence type="ECO:0000256" key="3">
    <source>
        <dbReference type="ARBA" id="ARBA00022448"/>
    </source>
</evidence>
<feature type="transmembrane region" description="Helical" evidence="9">
    <location>
        <begin position="280"/>
        <end position="307"/>
    </location>
</feature>
<evidence type="ECO:0000313" key="10">
    <source>
        <dbReference type="EMBL" id="MBO8426573.1"/>
    </source>
</evidence>
<feature type="transmembrane region" description="Helical" evidence="9">
    <location>
        <begin position="83"/>
        <end position="104"/>
    </location>
</feature>